<keyword evidence="8" id="KW-0046">Antibiotic resistance</keyword>
<dbReference type="Pfam" id="PF01061">
    <property type="entry name" value="ABC2_membrane"/>
    <property type="match status" value="1"/>
</dbReference>
<feature type="transmembrane region" description="Helical" evidence="9">
    <location>
        <begin position="87"/>
        <end position="114"/>
    </location>
</feature>
<dbReference type="AlphaFoldDB" id="A0A2G5PG86"/>
<sequence length="239" mass="26215">MLRQLAADRRSLAMIVLVPILVITLMYFMFENAPHRPGTPSPFNNACLILLGLFPLFLMFIITSITMQRERASGTLERILTTPLRRLDLLMAYGTAFSTAAAAQAILACLVSFWFLGFDTAGSPVWVFVIAIVNAVLGVGLGLLCSAFARTEFQAVQFIPLVMVPQLLLAGIIVPRALMATWLQWISNVLPASYALEALQQVGAHPELTWIAVRDMIVVLDFAIVALCLAAATLRRRTP</sequence>
<comment type="similarity">
    <text evidence="2 9">Belongs to the ABC-2 integral membrane protein family.</text>
</comment>
<accession>A0A2G5PG86</accession>
<evidence type="ECO:0000256" key="1">
    <source>
        <dbReference type="ARBA" id="ARBA00004651"/>
    </source>
</evidence>
<dbReference type="InterPro" id="IPR000412">
    <property type="entry name" value="ABC_2_transport"/>
</dbReference>
<feature type="transmembrane region" description="Helical" evidence="9">
    <location>
        <begin position="12"/>
        <end position="30"/>
    </location>
</feature>
<dbReference type="EMBL" id="PDKV01000025">
    <property type="protein sequence ID" value="PIB77043.1"/>
    <property type="molecule type" value="Genomic_DNA"/>
</dbReference>
<dbReference type="InterPro" id="IPR047817">
    <property type="entry name" value="ABC2_TM_bact-type"/>
</dbReference>
<keyword evidence="5 9" id="KW-0812">Transmembrane</keyword>
<evidence type="ECO:0000256" key="3">
    <source>
        <dbReference type="ARBA" id="ARBA00022448"/>
    </source>
</evidence>
<protein>
    <recommendedName>
        <fullName evidence="9">Transport permease protein</fullName>
    </recommendedName>
</protein>
<keyword evidence="6 9" id="KW-1133">Transmembrane helix</keyword>
<feature type="transmembrane region" description="Helical" evidence="9">
    <location>
        <begin position="42"/>
        <end position="66"/>
    </location>
</feature>
<evidence type="ECO:0000256" key="2">
    <source>
        <dbReference type="ARBA" id="ARBA00007783"/>
    </source>
</evidence>
<evidence type="ECO:0000256" key="8">
    <source>
        <dbReference type="ARBA" id="ARBA00023251"/>
    </source>
</evidence>
<comment type="caution">
    <text evidence="11">The sequence shown here is derived from an EMBL/GenBank/DDBJ whole genome shotgun (WGS) entry which is preliminary data.</text>
</comment>
<dbReference type="GO" id="GO:0043190">
    <property type="term" value="C:ATP-binding cassette (ABC) transporter complex"/>
    <property type="evidence" value="ECO:0007669"/>
    <property type="project" value="InterPro"/>
</dbReference>
<keyword evidence="4 9" id="KW-1003">Cell membrane</keyword>
<comment type="subcellular location">
    <subcellularLocation>
        <location evidence="1 9">Cell membrane</location>
        <topology evidence="1 9">Multi-pass membrane protein</topology>
    </subcellularLocation>
</comment>
<dbReference type="GO" id="GO:0043215">
    <property type="term" value="P:daunorubicin transport"/>
    <property type="evidence" value="ECO:0007669"/>
    <property type="project" value="InterPro"/>
</dbReference>
<evidence type="ECO:0000259" key="10">
    <source>
        <dbReference type="PROSITE" id="PS51012"/>
    </source>
</evidence>
<gene>
    <name evidence="11" type="ORF">CQY23_17635</name>
</gene>
<proteinExistence type="inferred from homology"/>
<dbReference type="GO" id="GO:1900753">
    <property type="term" value="P:doxorubicin transport"/>
    <property type="evidence" value="ECO:0007669"/>
    <property type="project" value="InterPro"/>
</dbReference>
<evidence type="ECO:0000313" key="12">
    <source>
        <dbReference type="Proteomes" id="UP000230971"/>
    </source>
</evidence>
<reference evidence="11 12" key="1">
    <citation type="journal article" date="2017" name="Infect. Genet. Evol.">
        <title>The new phylogeny of the genus Mycobacterium: The old and the news.</title>
        <authorList>
            <person name="Tortoli E."/>
            <person name="Fedrizzi T."/>
            <person name="Meehan C.J."/>
            <person name="Trovato A."/>
            <person name="Grottola A."/>
            <person name="Giacobazzi E."/>
            <person name="Serpini G.F."/>
            <person name="Tagliazucchi S."/>
            <person name="Fabio A."/>
            <person name="Bettua C."/>
            <person name="Bertorelli R."/>
            <person name="Frascaro F."/>
            <person name="De Sanctis V."/>
            <person name="Pecorari M."/>
            <person name="Jousson O."/>
            <person name="Segata N."/>
            <person name="Cirillo D.M."/>
        </authorList>
    </citation>
    <scope>NUCLEOTIDE SEQUENCE [LARGE SCALE GENOMIC DNA]</scope>
    <source>
        <strain evidence="11 12">NCTC 12882</strain>
    </source>
</reference>
<dbReference type="PIRSF" id="PIRSF006648">
    <property type="entry name" value="DrrB"/>
    <property type="match status" value="1"/>
</dbReference>
<dbReference type="PROSITE" id="PS51012">
    <property type="entry name" value="ABC_TM2"/>
    <property type="match status" value="1"/>
</dbReference>
<evidence type="ECO:0000313" key="11">
    <source>
        <dbReference type="EMBL" id="PIB77043.1"/>
    </source>
</evidence>
<feature type="transmembrane region" description="Helical" evidence="9">
    <location>
        <begin position="126"/>
        <end position="149"/>
    </location>
</feature>
<dbReference type="InterPro" id="IPR004377">
    <property type="entry name" value="ABC_transpt_DrrB/DrrC"/>
</dbReference>
<evidence type="ECO:0000256" key="9">
    <source>
        <dbReference type="RuleBase" id="RU361157"/>
    </source>
</evidence>
<keyword evidence="3 9" id="KW-0813">Transport</keyword>
<dbReference type="PANTHER" id="PTHR30294:SF38">
    <property type="entry name" value="TRANSPORT PERMEASE PROTEIN"/>
    <property type="match status" value="1"/>
</dbReference>
<dbReference type="NCBIfam" id="TIGR00025">
    <property type="entry name" value="Mtu_efflux"/>
    <property type="match status" value="1"/>
</dbReference>
<dbReference type="PANTHER" id="PTHR30294">
    <property type="entry name" value="MEMBRANE COMPONENT OF ABC TRANSPORTER YHHJ-RELATED"/>
    <property type="match status" value="1"/>
</dbReference>
<evidence type="ECO:0000256" key="6">
    <source>
        <dbReference type="ARBA" id="ARBA00022989"/>
    </source>
</evidence>
<dbReference type="InterPro" id="IPR013525">
    <property type="entry name" value="ABC2_TM"/>
</dbReference>
<dbReference type="GO" id="GO:0140359">
    <property type="term" value="F:ABC-type transporter activity"/>
    <property type="evidence" value="ECO:0007669"/>
    <property type="project" value="InterPro"/>
</dbReference>
<dbReference type="OrthoDB" id="9776218at2"/>
<organism evidence="11 12">
    <name type="scientific">Mycobacterium celatum</name>
    <dbReference type="NCBI Taxonomy" id="28045"/>
    <lineage>
        <taxon>Bacteria</taxon>
        <taxon>Bacillati</taxon>
        <taxon>Actinomycetota</taxon>
        <taxon>Actinomycetes</taxon>
        <taxon>Mycobacteriales</taxon>
        <taxon>Mycobacteriaceae</taxon>
        <taxon>Mycobacterium</taxon>
    </lineage>
</organism>
<dbReference type="Proteomes" id="UP000230971">
    <property type="component" value="Unassembled WGS sequence"/>
</dbReference>
<dbReference type="InterPro" id="IPR051449">
    <property type="entry name" value="ABC-2_transporter_component"/>
</dbReference>
<evidence type="ECO:0000256" key="7">
    <source>
        <dbReference type="ARBA" id="ARBA00023136"/>
    </source>
</evidence>
<keyword evidence="7 9" id="KW-0472">Membrane</keyword>
<dbReference type="GO" id="GO:0046677">
    <property type="term" value="P:response to antibiotic"/>
    <property type="evidence" value="ECO:0007669"/>
    <property type="project" value="UniProtKB-KW"/>
</dbReference>
<evidence type="ECO:0000256" key="5">
    <source>
        <dbReference type="ARBA" id="ARBA00022692"/>
    </source>
</evidence>
<name>A0A2G5PG86_MYCCE</name>
<feature type="transmembrane region" description="Helical" evidence="9">
    <location>
        <begin position="216"/>
        <end position="234"/>
    </location>
</feature>
<feature type="transmembrane region" description="Helical" evidence="9">
    <location>
        <begin position="161"/>
        <end position="183"/>
    </location>
</feature>
<evidence type="ECO:0000256" key="4">
    <source>
        <dbReference type="ARBA" id="ARBA00022475"/>
    </source>
</evidence>
<feature type="domain" description="ABC transmembrane type-2" evidence="10">
    <location>
        <begin position="10"/>
        <end position="237"/>
    </location>
</feature>